<keyword evidence="2" id="KW-1185">Reference proteome</keyword>
<reference evidence="1" key="1">
    <citation type="submission" date="2018-11" db="EMBL/GenBank/DDBJ databases">
        <authorList>
            <consortium name="Pathogen Informatics"/>
        </authorList>
    </citation>
    <scope>NUCLEOTIDE SEQUENCE</scope>
</reference>
<dbReference type="Proteomes" id="UP000784294">
    <property type="component" value="Unassembled WGS sequence"/>
</dbReference>
<dbReference type="AlphaFoldDB" id="A0A3S4ZAT7"/>
<comment type="caution">
    <text evidence="1">The sequence shown here is derived from an EMBL/GenBank/DDBJ whole genome shotgun (WGS) entry which is preliminary data.</text>
</comment>
<organism evidence="1 2">
    <name type="scientific">Protopolystoma xenopodis</name>
    <dbReference type="NCBI Taxonomy" id="117903"/>
    <lineage>
        <taxon>Eukaryota</taxon>
        <taxon>Metazoa</taxon>
        <taxon>Spiralia</taxon>
        <taxon>Lophotrochozoa</taxon>
        <taxon>Platyhelminthes</taxon>
        <taxon>Monogenea</taxon>
        <taxon>Polyopisthocotylea</taxon>
        <taxon>Polystomatidea</taxon>
        <taxon>Polystomatidae</taxon>
        <taxon>Protopolystoma</taxon>
    </lineage>
</organism>
<proteinExistence type="predicted"/>
<gene>
    <name evidence="1" type="ORF">PXEA_LOCUS213</name>
</gene>
<accession>A0A3S4ZAT7</accession>
<protein>
    <submittedName>
        <fullName evidence="1">Uncharacterized protein</fullName>
    </submittedName>
</protein>
<sequence length="88" mass="10056">MLPGLWLIQASYTLLHTVHIRPSDKSTLAKCVYTYRLRHGLSLRRWPCHIYNGRLQRLVTRTDSELQLTPFPGSVAVSSGCVTKVVKY</sequence>
<evidence type="ECO:0000313" key="2">
    <source>
        <dbReference type="Proteomes" id="UP000784294"/>
    </source>
</evidence>
<dbReference type="EMBL" id="CAAALY010000375">
    <property type="protein sequence ID" value="VEL06773.1"/>
    <property type="molecule type" value="Genomic_DNA"/>
</dbReference>
<evidence type="ECO:0000313" key="1">
    <source>
        <dbReference type="EMBL" id="VEL06773.1"/>
    </source>
</evidence>
<name>A0A3S4ZAT7_9PLAT</name>